<evidence type="ECO:0008006" key="3">
    <source>
        <dbReference type="Google" id="ProtNLM"/>
    </source>
</evidence>
<organism evidence="1 2">
    <name type="scientific">Mycobacteroides saopaulense</name>
    <dbReference type="NCBI Taxonomy" id="1578165"/>
    <lineage>
        <taxon>Bacteria</taxon>
        <taxon>Bacillati</taxon>
        <taxon>Actinomycetota</taxon>
        <taxon>Actinomycetes</taxon>
        <taxon>Mycobacteriales</taxon>
        <taxon>Mycobacteriaceae</taxon>
        <taxon>Mycobacteroides</taxon>
    </lineage>
</organism>
<keyword evidence="2" id="KW-1185">Reference proteome</keyword>
<name>A0ABX3BX89_9MYCO</name>
<dbReference type="Proteomes" id="UP000179621">
    <property type="component" value="Unassembled WGS sequence"/>
</dbReference>
<dbReference type="NCBIfam" id="TIGR03930">
    <property type="entry name" value="WXG100_ESAT6"/>
    <property type="match status" value="1"/>
</dbReference>
<dbReference type="EMBL" id="MLIH01000027">
    <property type="protein sequence ID" value="OHU08397.1"/>
    <property type="molecule type" value="Genomic_DNA"/>
</dbReference>
<comment type="caution">
    <text evidence="1">The sequence shown here is derived from an EMBL/GenBank/DDBJ whole genome shotgun (WGS) entry which is preliminary data.</text>
</comment>
<dbReference type="InterPro" id="IPR036689">
    <property type="entry name" value="ESAT-6-like_sf"/>
</dbReference>
<reference evidence="1 2" key="1">
    <citation type="submission" date="2016-10" db="EMBL/GenBank/DDBJ databases">
        <title>Evaluation of Human, Animal and Environmental Mycobacterium chelonae Isolates by Core Genome Phylogenomic Analysis, Targeted Gene Comparison, and Anti-microbial Susceptibility Patterns: A Tale of Mistaken Identities.</title>
        <authorList>
            <person name="Fogelson S.B."/>
            <person name="Camus A.C."/>
            <person name="Lorenz W."/>
            <person name="Vasireddy R."/>
            <person name="Vasireddy S."/>
            <person name="Smith T."/>
            <person name="Brown-Elliott B.A."/>
            <person name="Wallace R.J.Jr."/>
            <person name="Hasan N.A."/>
            <person name="Reischl U."/>
            <person name="Sanchez S."/>
        </authorList>
    </citation>
    <scope>NUCLEOTIDE SEQUENCE [LARGE SCALE GENOMIC DNA]</scope>
    <source>
        <strain evidence="1 2">8528</strain>
    </source>
</reference>
<protein>
    <recommendedName>
        <fullName evidence="3">WXG100 family type VII secretion target</fullName>
    </recommendedName>
</protein>
<accession>A0ABX3BX89</accession>
<dbReference type="SUPFAM" id="SSF140453">
    <property type="entry name" value="EsxAB dimer-like"/>
    <property type="match status" value="1"/>
</dbReference>
<evidence type="ECO:0000313" key="1">
    <source>
        <dbReference type="EMBL" id="OHU08397.1"/>
    </source>
</evidence>
<proteinExistence type="predicted"/>
<gene>
    <name evidence="1" type="ORF">BKG73_14985</name>
</gene>
<dbReference type="Pfam" id="PF06013">
    <property type="entry name" value="WXG100"/>
    <property type="match status" value="1"/>
</dbReference>
<dbReference type="Gene3D" id="1.10.287.1060">
    <property type="entry name" value="ESAT-6-like"/>
    <property type="match status" value="1"/>
</dbReference>
<evidence type="ECO:0000313" key="2">
    <source>
        <dbReference type="Proteomes" id="UP000179621"/>
    </source>
</evidence>
<sequence>MFALVLLATDRMSLLLWGDVVSKDLRVVLAELSRAAGDLSRVGGELRSGLDGVDGTVTGMVKGPWQGGAANEYGKAWQQWDEGAKSVVAGLSDLADWMADTARDYERVDSGGA</sequence>
<dbReference type="InterPro" id="IPR010310">
    <property type="entry name" value="T7SS_ESAT-6-like"/>
</dbReference>